<keyword evidence="3 15" id="KW-0515">Mutator protein</keyword>
<dbReference type="SUPFAM" id="SSF100879">
    <property type="entry name" value="Lesion bypass DNA polymerase (Y-family), little finger domain"/>
    <property type="match status" value="1"/>
</dbReference>
<evidence type="ECO:0000256" key="11">
    <source>
        <dbReference type="ARBA" id="ARBA00022932"/>
    </source>
</evidence>
<dbReference type="Proteomes" id="UP000027997">
    <property type="component" value="Unassembled WGS sequence"/>
</dbReference>
<keyword evidence="7 15" id="KW-0235">DNA replication</keyword>
<dbReference type="InterPro" id="IPR050116">
    <property type="entry name" value="DNA_polymerase-Y"/>
</dbReference>
<dbReference type="eggNOG" id="COG0389">
    <property type="taxonomic scope" value="Bacteria"/>
</dbReference>
<keyword evidence="10 15" id="KW-0460">Magnesium</keyword>
<evidence type="ECO:0000256" key="10">
    <source>
        <dbReference type="ARBA" id="ARBA00022842"/>
    </source>
</evidence>
<dbReference type="Gene3D" id="1.10.150.20">
    <property type="entry name" value="5' to 3' exonuclease, C-terminal subdomain"/>
    <property type="match status" value="1"/>
</dbReference>
<dbReference type="Pfam" id="PF11799">
    <property type="entry name" value="IMS_C"/>
    <property type="match status" value="1"/>
</dbReference>
<evidence type="ECO:0000256" key="13">
    <source>
        <dbReference type="ARBA" id="ARBA00023204"/>
    </source>
</evidence>
<dbReference type="HAMAP" id="MF_01113">
    <property type="entry name" value="DNApol_IV"/>
    <property type="match status" value="1"/>
</dbReference>
<dbReference type="GO" id="GO:0009432">
    <property type="term" value="P:SOS response"/>
    <property type="evidence" value="ECO:0007669"/>
    <property type="project" value="TreeGrafter"/>
</dbReference>
<gene>
    <name evidence="15" type="primary">dinB</name>
    <name evidence="17" type="ORF">GV64_13235</name>
</gene>
<dbReference type="STRING" id="305900.GV64_13235"/>
<feature type="binding site" evidence="15">
    <location>
        <position position="21"/>
    </location>
    <ligand>
        <name>Mg(2+)</name>
        <dbReference type="ChEBI" id="CHEBI:18420"/>
    </ligand>
</feature>
<dbReference type="PANTHER" id="PTHR11076:SF33">
    <property type="entry name" value="DNA POLYMERASE KAPPA"/>
    <property type="match status" value="1"/>
</dbReference>
<comment type="subunit">
    <text evidence="15">Monomer.</text>
</comment>
<dbReference type="GO" id="GO:0000287">
    <property type="term" value="F:magnesium ion binding"/>
    <property type="evidence" value="ECO:0007669"/>
    <property type="project" value="UniProtKB-UniRule"/>
</dbReference>
<keyword evidence="18" id="KW-1185">Reference proteome</keyword>
<dbReference type="InterPro" id="IPR043128">
    <property type="entry name" value="Rev_trsase/Diguanyl_cyclase"/>
</dbReference>
<evidence type="ECO:0000256" key="2">
    <source>
        <dbReference type="ARBA" id="ARBA00010945"/>
    </source>
</evidence>
<evidence type="ECO:0000313" key="18">
    <source>
        <dbReference type="Proteomes" id="UP000027997"/>
    </source>
</evidence>
<dbReference type="AlphaFoldDB" id="A0A081KBP7"/>
<evidence type="ECO:0000256" key="7">
    <source>
        <dbReference type="ARBA" id="ARBA00022705"/>
    </source>
</evidence>
<evidence type="ECO:0000256" key="4">
    <source>
        <dbReference type="ARBA" id="ARBA00022490"/>
    </source>
</evidence>
<name>A0A081KBP7_9GAMM</name>
<dbReference type="Pfam" id="PF21999">
    <property type="entry name" value="IMS_HHH_1"/>
    <property type="match status" value="1"/>
</dbReference>
<evidence type="ECO:0000256" key="1">
    <source>
        <dbReference type="ARBA" id="ARBA00004496"/>
    </source>
</evidence>
<dbReference type="EMBL" id="JOJP01000001">
    <property type="protein sequence ID" value="KEI71573.1"/>
    <property type="molecule type" value="Genomic_DNA"/>
</dbReference>
<dbReference type="PANTHER" id="PTHR11076">
    <property type="entry name" value="DNA REPAIR POLYMERASE UMUC / TRANSFERASE FAMILY MEMBER"/>
    <property type="match status" value="1"/>
</dbReference>
<evidence type="ECO:0000256" key="9">
    <source>
        <dbReference type="ARBA" id="ARBA00022763"/>
    </source>
</evidence>
<organism evidence="17 18">
    <name type="scientific">Endozoicomonas elysicola</name>
    <dbReference type="NCBI Taxonomy" id="305900"/>
    <lineage>
        <taxon>Bacteria</taxon>
        <taxon>Pseudomonadati</taxon>
        <taxon>Pseudomonadota</taxon>
        <taxon>Gammaproteobacteria</taxon>
        <taxon>Oceanospirillales</taxon>
        <taxon>Endozoicomonadaceae</taxon>
        <taxon>Endozoicomonas</taxon>
    </lineage>
</organism>
<keyword evidence="5 15" id="KW-0808">Transferase</keyword>
<dbReference type="Gene3D" id="3.40.1170.60">
    <property type="match status" value="1"/>
</dbReference>
<accession>A0A081KBP7</accession>
<dbReference type="InterPro" id="IPR043502">
    <property type="entry name" value="DNA/RNA_pol_sf"/>
</dbReference>
<evidence type="ECO:0000256" key="14">
    <source>
        <dbReference type="ARBA" id="ARBA00049244"/>
    </source>
</evidence>
<keyword evidence="6 15" id="KW-0548">Nucleotidyltransferase</keyword>
<proteinExistence type="inferred from homology"/>
<keyword evidence="9 15" id="KW-0227">DNA damage</keyword>
<comment type="caution">
    <text evidence="17">The sequence shown here is derived from an EMBL/GenBank/DDBJ whole genome shotgun (WGS) entry which is preliminary data.</text>
</comment>
<keyword evidence="13 15" id="KW-0234">DNA repair</keyword>
<dbReference type="RefSeq" id="WP_020583254.1">
    <property type="nucleotide sequence ID" value="NZ_JOJP01000001.1"/>
</dbReference>
<evidence type="ECO:0000256" key="12">
    <source>
        <dbReference type="ARBA" id="ARBA00023125"/>
    </source>
</evidence>
<dbReference type="Gene3D" id="3.30.70.270">
    <property type="match status" value="1"/>
</dbReference>
<dbReference type="GO" id="GO:0006261">
    <property type="term" value="P:DNA-templated DNA replication"/>
    <property type="evidence" value="ECO:0007669"/>
    <property type="project" value="UniProtKB-UniRule"/>
</dbReference>
<feature type="active site" evidence="15">
    <location>
        <position position="117"/>
    </location>
</feature>
<protein>
    <recommendedName>
        <fullName evidence="15">DNA polymerase IV</fullName>
        <shortName evidence="15">Pol IV</shortName>
        <ecNumber evidence="15">2.7.7.7</ecNumber>
    </recommendedName>
</protein>
<dbReference type="GO" id="GO:0003684">
    <property type="term" value="F:damaged DNA binding"/>
    <property type="evidence" value="ECO:0007669"/>
    <property type="project" value="InterPro"/>
</dbReference>
<evidence type="ECO:0000256" key="8">
    <source>
        <dbReference type="ARBA" id="ARBA00022723"/>
    </source>
</evidence>
<comment type="similarity">
    <text evidence="2 15">Belongs to the DNA polymerase type-Y family.</text>
</comment>
<dbReference type="InterPro" id="IPR036775">
    <property type="entry name" value="DNA_pol_Y-fam_lit_finger_sf"/>
</dbReference>
<feature type="site" description="Substrate discrimination" evidence="15">
    <location>
        <position position="26"/>
    </location>
</feature>
<dbReference type="SUPFAM" id="SSF56672">
    <property type="entry name" value="DNA/RNA polymerases"/>
    <property type="match status" value="1"/>
</dbReference>
<comment type="function">
    <text evidence="15">Poorly processive, error-prone DNA polymerase involved in untargeted mutagenesis. Copies undamaged DNA at stalled replication forks, which arise in vivo from mismatched or misaligned primer ends. These misaligned primers can be extended by PolIV. Exhibits no 3'-5' exonuclease (proofreading) activity. May be involved in translesional synthesis, in conjunction with the beta clamp from PolIII.</text>
</comment>
<sequence>MMDSNASLQQKVIQRKIIHIDFDAFFASIEIRDNPRLSGKAVAVGGASDRRGVIATCNYEARRFGVHSAMSSAHAMRLCPELKIIPPRFSVYREASAEAHAIFRQYTDLIEPLSLDEAYLDVTGTHLCRGSATLIAEEIRQKIFQKLNVTVSAGVAPNKFLAKIASDWNKPNGLFVITPDEVDDFIFDLPVKKIHGVGRVTAEKLHKKGIKACGQLRQYSILELSRWFGSFGERLWELSRGQDDREVQTSRRRKSLSVEHTYDKDLMGLEEIAAQVVPLLEELQERFKRIEKEYEVHKHFVKVKFADFTQTTLEENLPTTGETVQEHFTQLLGRAWERGGRPVRLLGLGVRLLDLREERALEQLELFEKKIMGLV</sequence>
<evidence type="ECO:0000256" key="3">
    <source>
        <dbReference type="ARBA" id="ARBA00022457"/>
    </source>
</evidence>
<feature type="binding site" evidence="15">
    <location>
        <position position="116"/>
    </location>
    <ligand>
        <name>Mg(2+)</name>
        <dbReference type="ChEBI" id="CHEBI:18420"/>
    </ligand>
</feature>
<keyword evidence="11 15" id="KW-0239">DNA-directed DNA polymerase</keyword>
<evidence type="ECO:0000259" key="16">
    <source>
        <dbReference type="PROSITE" id="PS50173"/>
    </source>
</evidence>
<dbReference type="InterPro" id="IPR053848">
    <property type="entry name" value="IMS_HHH_1"/>
</dbReference>
<dbReference type="GO" id="GO:0005829">
    <property type="term" value="C:cytosol"/>
    <property type="evidence" value="ECO:0007669"/>
    <property type="project" value="TreeGrafter"/>
</dbReference>
<dbReference type="CDD" id="cd03586">
    <property type="entry name" value="PolY_Pol_IV_kappa"/>
    <property type="match status" value="1"/>
</dbReference>
<evidence type="ECO:0000256" key="15">
    <source>
        <dbReference type="HAMAP-Rule" id="MF_01113"/>
    </source>
</evidence>
<dbReference type="GO" id="GO:0042276">
    <property type="term" value="P:error-prone translesion synthesis"/>
    <property type="evidence" value="ECO:0007669"/>
    <property type="project" value="TreeGrafter"/>
</dbReference>
<feature type="domain" description="UmuC" evidence="16">
    <location>
        <begin position="17"/>
        <end position="198"/>
    </location>
</feature>
<keyword evidence="8 15" id="KW-0479">Metal-binding</keyword>
<dbReference type="InterPro" id="IPR022880">
    <property type="entry name" value="DNApol_IV"/>
</dbReference>
<dbReference type="EC" id="2.7.7.7" evidence="15"/>
<dbReference type="Gene3D" id="3.30.1490.100">
    <property type="entry name" value="DNA polymerase, Y-family, little finger domain"/>
    <property type="match status" value="1"/>
</dbReference>
<dbReference type="GO" id="GO:0003887">
    <property type="term" value="F:DNA-directed DNA polymerase activity"/>
    <property type="evidence" value="ECO:0007669"/>
    <property type="project" value="UniProtKB-UniRule"/>
</dbReference>
<comment type="cofactor">
    <cofactor evidence="15">
        <name>Mg(2+)</name>
        <dbReference type="ChEBI" id="CHEBI:18420"/>
    </cofactor>
    <text evidence="15">Binds 2 magnesium ions per subunit.</text>
</comment>
<dbReference type="GO" id="GO:0006281">
    <property type="term" value="P:DNA repair"/>
    <property type="evidence" value="ECO:0007669"/>
    <property type="project" value="UniProtKB-UniRule"/>
</dbReference>
<evidence type="ECO:0000313" key="17">
    <source>
        <dbReference type="EMBL" id="KEI71573.1"/>
    </source>
</evidence>
<evidence type="ECO:0000256" key="6">
    <source>
        <dbReference type="ARBA" id="ARBA00022695"/>
    </source>
</evidence>
<comment type="catalytic activity">
    <reaction evidence="14 15">
        <text>DNA(n) + a 2'-deoxyribonucleoside 5'-triphosphate = DNA(n+1) + diphosphate</text>
        <dbReference type="Rhea" id="RHEA:22508"/>
        <dbReference type="Rhea" id="RHEA-COMP:17339"/>
        <dbReference type="Rhea" id="RHEA-COMP:17340"/>
        <dbReference type="ChEBI" id="CHEBI:33019"/>
        <dbReference type="ChEBI" id="CHEBI:61560"/>
        <dbReference type="ChEBI" id="CHEBI:173112"/>
        <dbReference type="EC" id="2.7.7.7"/>
    </reaction>
</comment>
<dbReference type="Pfam" id="PF00817">
    <property type="entry name" value="IMS"/>
    <property type="match status" value="1"/>
</dbReference>
<evidence type="ECO:0000256" key="5">
    <source>
        <dbReference type="ARBA" id="ARBA00022679"/>
    </source>
</evidence>
<keyword evidence="4 15" id="KW-0963">Cytoplasm</keyword>
<reference evidence="17 18" key="1">
    <citation type="submission" date="2014-06" db="EMBL/GenBank/DDBJ databases">
        <title>Whole Genome Sequences of Three Symbiotic Endozoicomonas Bacteria.</title>
        <authorList>
            <person name="Neave M.J."/>
            <person name="Apprill A."/>
            <person name="Voolstra C.R."/>
        </authorList>
    </citation>
    <scope>NUCLEOTIDE SEQUENCE [LARGE SCALE GENOMIC DNA]</scope>
    <source>
        <strain evidence="17 18">DSM 22380</strain>
    </source>
</reference>
<keyword evidence="12 15" id="KW-0238">DNA-binding</keyword>
<comment type="subcellular location">
    <subcellularLocation>
        <location evidence="1 15">Cytoplasm</location>
    </subcellularLocation>
</comment>
<dbReference type="InterPro" id="IPR017961">
    <property type="entry name" value="DNA_pol_Y-fam_little_finger"/>
</dbReference>
<dbReference type="InterPro" id="IPR001126">
    <property type="entry name" value="UmuC"/>
</dbReference>
<dbReference type="FunFam" id="1.10.150.20:FF:000019">
    <property type="entry name" value="DNA polymerase IV"/>
    <property type="match status" value="1"/>
</dbReference>
<dbReference type="NCBIfam" id="NF002677">
    <property type="entry name" value="PRK02406.1"/>
    <property type="match status" value="1"/>
</dbReference>
<dbReference type="PROSITE" id="PS50173">
    <property type="entry name" value="UMUC"/>
    <property type="match status" value="1"/>
</dbReference>
<dbReference type="FunFam" id="3.40.1170.60:FF:000001">
    <property type="entry name" value="DNA polymerase IV"/>
    <property type="match status" value="1"/>
</dbReference>